<accession>A0A1I0SUE3</accession>
<evidence type="ECO:0000313" key="1">
    <source>
        <dbReference type="EMBL" id="SFA43148.1"/>
    </source>
</evidence>
<dbReference type="RefSeq" id="WP_090981172.1">
    <property type="nucleotide sequence ID" value="NZ_FOJM01000003.1"/>
</dbReference>
<proteinExistence type="predicted"/>
<evidence type="ECO:0008006" key="3">
    <source>
        <dbReference type="Google" id="ProtNLM"/>
    </source>
</evidence>
<dbReference type="NCBIfam" id="TIGR00278">
    <property type="entry name" value="membrane protein insertion efficiency factor YidD"/>
    <property type="match status" value="1"/>
</dbReference>
<evidence type="ECO:0000313" key="2">
    <source>
        <dbReference type="Proteomes" id="UP000198836"/>
    </source>
</evidence>
<dbReference type="OrthoDB" id="710170at2"/>
<dbReference type="InterPro" id="IPR002696">
    <property type="entry name" value="Membr_insert_effic_factor_YidD"/>
</dbReference>
<dbReference type="AlphaFoldDB" id="A0A1I0SUE3"/>
<name>A0A1I0SUE3_9SPHI</name>
<reference evidence="2" key="1">
    <citation type="submission" date="2016-10" db="EMBL/GenBank/DDBJ databases">
        <authorList>
            <person name="Varghese N."/>
            <person name="Submissions S."/>
        </authorList>
    </citation>
    <scope>NUCLEOTIDE SEQUENCE [LARGE SCALE GENOMIC DNA]</scope>
    <source>
        <strain evidence="2">DSM 18130</strain>
    </source>
</reference>
<dbReference type="STRING" id="332999.SAMN04488511_103267"/>
<dbReference type="EMBL" id="FOJM01000003">
    <property type="protein sequence ID" value="SFA43148.1"/>
    <property type="molecule type" value="Genomic_DNA"/>
</dbReference>
<protein>
    <recommendedName>
        <fullName evidence="3">Haemolytic domain-containing protein</fullName>
    </recommendedName>
</protein>
<keyword evidence="2" id="KW-1185">Reference proteome</keyword>
<sequence length="95" mass="11031">MKIILLLAIKIYWAIFPKDKRRKCIFRLSCSKHVYQVTNQAGLLEGLKALKYRYKNCRNGFHIFENHINGSKMMILPNGQLLGENEIASRFSSEA</sequence>
<dbReference type="Proteomes" id="UP000198836">
    <property type="component" value="Unassembled WGS sequence"/>
</dbReference>
<organism evidence="1 2">
    <name type="scientific">Pedobacter suwonensis</name>
    <dbReference type="NCBI Taxonomy" id="332999"/>
    <lineage>
        <taxon>Bacteria</taxon>
        <taxon>Pseudomonadati</taxon>
        <taxon>Bacteroidota</taxon>
        <taxon>Sphingobacteriia</taxon>
        <taxon>Sphingobacteriales</taxon>
        <taxon>Sphingobacteriaceae</taxon>
        <taxon>Pedobacter</taxon>
    </lineage>
</organism>
<gene>
    <name evidence="1" type="ORF">SAMN04488511_103267</name>
</gene>